<dbReference type="Proteomes" id="UP000070659">
    <property type="component" value="Unassembled WGS sequence"/>
</dbReference>
<organism evidence="3 6">
    <name type="scientific">Carbonactinospora thermoautotrophica</name>
    <dbReference type="NCBI Taxonomy" id="1469144"/>
    <lineage>
        <taxon>Bacteria</taxon>
        <taxon>Bacillati</taxon>
        <taxon>Actinomycetota</taxon>
        <taxon>Actinomycetes</taxon>
        <taxon>Kitasatosporales</taxon>
        <taxon>Carbonactinosporaceae</taxon>
        <taxon>Carbonactinospora</taxon>
    </lineage>
</organism>
<comment type="caution">
    <text evidence="3">The sequence shown here is derived from an EMBL/GenBank/DDBJ whole genome shotgun (WGS) entry which is preliminary data.</text>
</comment>
<proteinExistence type="inferred from homology"/>
<dbReference type="EMBL" id="JYIJ01000013">
    <property type="protein sequence ID" value="KWX04970.1"/>
    <property type="molecule type" value="Genomic_DNA"/>
</dbReference>
<evidence type="ECO:0000313" key="6">
    <source>
        <dbReference type="Proteomes" id="UP000070659"/>
    </source>
</evidence>
<reference evidence="3 6" key="2">
    <citation type="submission" date="2015-02" db="EMBL/GenBank/DDBJ databases">
        <title>Physiological reanalysis, assessment of diazotrophy, and genome sequences of multiple isolates of Streptomyces thermoautotrophicus.</title>
        <authorList>
            <person name="MacKellar D.C."/>
            <person name="Lieber L."/>
            <person name="Norman J."/>
            <person name="Bolger A."/>
            <person name="Tobin C."/>
            <person name="Murray J.W."/>
            <person name="Prell J."/>
        </authorList>
    </citation>
    <scope>NUCLEOTIDE SEQUENCE [LARGE SCALE GENOMIC DNA]</scope>
    <source>
        <strain evidence="3 6">UBT1</strain>
    </source>
</reference>
<reference evidence="5" key="1">
    <citation type="submission" date="2015-02" db="EMBL/GenBank/DDBJ databases">
        <title>Physiological reanalysis, assessment of diazotrophy, and genome sequences of multiple isolates of Streptomyces thermoautotrophicus.</title>
        <authorList>
            <person name="MacKellar D.C."/>
            <person name="Lieber L."/>
            <person name="Norman J."/>
            <person name="Bolger A."/>
            <person name="Tobin C."/>
            <person name="Murray J.W."/>
            <person name="Friesen M."/>
            <person name="Prell J."/>
        </authorList>
    </citation>
    <scope>NUCLEOTIDE SEQUENCE [LARGE SCALE GENOMIC DNA]</scope>
    <source>
        <strain evidence="5">UBT1</strain>
    </source>
</reference>
<dbReference type="Pfam" id="PF13369">
    <property type="entry name" value="Transglut_core2"/>
    <property type="match status" value="1"/>
</dbReference>
<dbReference type="EMBL" id="JYIK01000805">
    <property type="protein sequence ID" value="KWX09470.1"/>
    <property type="molecule type" value="Genomic_DNA"/>
</dbReference>
<evidence type="ECO:0000313" key="5">
    <source>
        <dbReference type="Proteomes" id="UP000070598"/>
    </source>
</evidence>
<dbReference type="InterPro" id="IPR032698">
    <property type="entry name" value="SirB1_N"/>
</dbReference>
<protein>
    <recommendedName>
        <fullName evidence="2">Protein SirB1 N-terminal domain-containing protein</fullName>
    </recommendedName>
</protein>
<gene>
    <name evidence="3" type="ORF">TH66_04110</name>
    <name evidence="4" type="ORF">TR74_09410</name>
</gene>
<sequence length="276" mass="30453">MRQDGDVRSTSRQRFQAAVHQGEVDQALACLLIAAEAEPDLRPEPWLAYLDELAARVALPTAGTPTELARALGAALGEREGFHGDEWEYENLRASLLHEVLRRRRGLPILLSVVWLEVARRIGVPAYGVALPGHFVVGIGDPDGDHVLVDPFRRGMTLSPEAAAELVAELGGRLRPEHLRPADPVGILLRILTNISVWARLHEQPRVQLWAVELSLLLPRHPAELRRERGELLVRIGDFLGGAAELEAYAELIAGVDPQEAERTLAEARMARARLN</sequence>
<dbReference type="PANTHER" id="PTHR31350:SF21">
    <property type="entry name" value="F-BOX ONLY PROTEIN 21"/>
    <property type="match status" value="1"/>
</dbReference>
<name>A0A132N4U2_9ACTN</name>
<evidence type="ECO:0000259" key="2">
    <source>
        <dbReference type="Pfam" id="PF13369"/>
    </source>
</evidence>
<evidence type="ECO:0000256" key="1">
    <source>
        <dbReference type="ARBA" id="ARBA00007100"/>
    </source>
</evidence>
<dbReference type="PATRIC" id="fig|1469144.8.peg.4438"/>
<dbReference type="AlphaFoldDB" id="A0A132N4U2"/>
<feature type="domain" description="Protein SirB1 N-terminal" evidence="2">
    <location>
        <begin position="46"/>
        <end position="192"/>
    </location>
</feature>
<comment type="similarity">
    <text evidence="1">Belongs to the UPF0162 family.</text>
</comment>
<evidence type="ECO:0000313" key="4">
    <source>
        <dbReference type="EMBL" id="KWX09470.1"/>
    </source>
</evidence>
<dbReference type="Proteomes" id="UP000070598">
    <property type="component" value="Unassembled WGS sequence"/>
</dbReference>
<accession>A0A132N4U2</accession>
<evidence type="ECO:0000313" key="3">
    <source>
        <dbReference type="EMBL" id="KWX04970.1"/>
    </source>
</evidence>
<dbReference type="PANTHER" id="PTHR31350">
    <property type="entry name" value="SI:DKEY-261L7.2"/>
    <property type="match status" value="1"/>
</dbReference>
<dbReference type="Pfam" id="PF13371">
    <property type="entry name" value="TPR_9"/>
    <property type="match status" value="1"/>
</dbReference>